<keyword evidence="2 7" id="KW-0812">Transmembrane</keyword>
<comment type="subcellular location">
    <subcellularLocation>
        <location evidence="7">Cell membrane</location>
        <topology evidence="7">Single-pass membrane protein</topology>
    </subcellularLocation>
</comment>
<dbReference type="PANTHER" id="PTHR30518:SF2">
    <property type="entry name" value="ENDOLYTIC MUREIN TRANSGLYCOSYLASE"/>
    <property type="match status" value="1"/>
</dbReference>
<keyword evidence="1 7" id="KW-1003">Cell membrane</keyword>
<dbReference type="CDD" id="cd08010">
    <property type="entry name" value="MltG_like"/>
    <property type="match status" value="1"/>
</dbReference>
<feature type="site" description="Important for catalytic activity" evidence="7">
    <location>
        <position position="217"/>
    </location>
</feature>
<keyword evidence="5 7" id="KW-0456">Lyase</keyword>
<keyword evidence="4 7" id="KW-0472">Membrane</keyword>
<dbReference type="NCBIfam" id="TIGR00247">
    <property type="entry name" value="endolytic transglycosylase MltG"/>
    <property type="match status" value="1"/>
</dbReference>
<comment type="function">
    <text evidence="7">Functions as a peptidoglycan terminase that cleaves nascent peptidoglycan strands endolytically to terminate their elongation.</text>
</comment>
<dbReference type="Gene3D" id="3.30.160.60">
    <property type="entry name" value="Classic Zinc Finger"/>
    <property type="match status" value="1"/>
</dbReference>
<evidence type="ECO:0000313" key="8">
    <source>
        <dbReference type="EMBL" id="MBC5616005.1"/>
    </source>
</evidence>
<feature type="transmembrane region" description="Helical" evidence="7">
    <location>
        <begin position="7"/>
        <end position="28"/>
    </location>
</feature>
<dbReference type="HAMAP" id="MF_02065">
    <property type="entry name" value="MltG"/>
    <property type="match status" value="1"/>
</dbReference>
<dbReference type="Gene3D" id="3.30.1490.480">
    <property type="entry name" value="Endolytic murein transglycosylase"/>
    <property type="match status" value="1"/>
</dbReference>
<sequence length="341" mass="38194">MKRKGKYYLLAAFATLAVTICVGGYSAWQYFWGGAVARDAVVLVPTGSDFDRLTDSLRRSGALRNVRKFVRIARIRGLDEGVRPGRYKLDAGMTYAALIDRLKQGLQAPVRVTFNNVRTLDRLAGSVGRRLETDSAALARALLSDSMARAYGYAPQTFIGMFIPNTYEMYWNSSADDFIRRMKKESDRFWKSRDAKLARTGLSRDEATTLASIVYEETKRKDEMPVVAGVYINRLKRGMPLQADPTVKFAVGDFSIKRVLYAHLDVDSPYNTYKYSGLPPGPICMPSIAAIDAVLDYADHDYLYFCAKDDLSGAHNFAKTLADHNRNAAAYARALNRLKIK</sequence>
<evidence type="ECO:0000256" key="1">
    <source>
        <dbReference type="ARBA" id="ARBA00022475"/>
    </source>
</evidence>
<dbReference type="RefSeq" id="WP_118657123.1">
    <property type="nucleotide sequence ID" value="NZ_JACOOK010000001.1"/>
</dbReference>
<comment type="similarity">
    <text evidence="7">Belongs to the transglycosylase MltG family.</text>
</comment>
<name>A0ABR7CL91_9BACT</name>
<dbReference type="Proteomes" id="UP000636891">
    <property type="component" value="Unassembled WGS sequence"/>
</dbReference>
<evidence type="ECO:0000256" key="4">
    <source>
        <dbReference type="ARBA" id="ARBA00023136"/>
    </source>
</evidence>
<organism evidence="8 9">
    <name type="scientific">Alistipes hominis</name>
    <dbReference type="NCBI Taxonomy" id="2763015"/>
    <lineage>
        <taxon>Bacteria</taxon>
        <taxon>Pseudomonadati</taxon>
        <taxon>Bacteroidota</taxon>
        <taxon>Bacteroidia</taxon>
        <taxon>Bacteroidales</taxon>
        <taxon>Rikenellaceae</taxon>
        <taxon>Alistipes</taxon>
    </lineage>
</organism>
<evidence type="ECO:0000256" key="5">
    <source>
        <dbReference type="ARBA" id="ARBA00023239"/>
    </source>
</evidence>
<comment type="caution">
    <text evidence="8">The sequence shown here is derived from an EMBL/GenBank/DDBJ whole genome shotgun (WGS) entry which is preliminary data.</text>
</comment>
<evidence type="ECO:0000256" key="3">
    <source>
        <dbReference type="ARBA" id="ARBA00022989"/>
    </source>
</evidence>
<proteinExistence type="inferred from homology"/>
<evidence type="ECO:0000256" key="7">
    <source>
        <dbReference type="HAMAP-Rule" id="MF_02065"/>
    </source>
</evidence>
<evidence type="ECO:0000256" key="6">
    <source>
        <dbReference type="ARBA" id="ARBA00023316"/>
    </source>
</evidence>
<accession>A0ABR7CL91</accession>
<dbReference type="EC" id="4.2.2.29" evidence="7"/>
<reference evidence="8 9" key="1">
    <citation type="submission" date="2020-08" db="EMBL/GenBank/DDBJ databases">
        <title>Genome public.</title>
        <authorList>
            <person name="Liu C."/>
            <person name="Sun Q."/>
        </authorList>
    </citation>
    <scope>NUCLEOTIDE SEQUENCE [LARGE SCALE GENOMIC DNA]</scope>
    <source>
        <strain evidence="8 9">New-7</strain>
    </source>
</reference>
<evidence type="ECO:0000313" key="9">
    <source>
        <dbReference type="Proteomes" id="UP000636891"/>
    </source>
</evidence>
<dbReference type="EMBL" id="JACOOK010000001">
    <property type="protein sequence ID" value="MBC5616005.1"/>
    <property type="molecule type" value="Genomic_DNA"/>
</dbReference>
<protein>
    <recommendedName>
        <fullName evidence="7">Endolytic murein transglycosylase</fullName>
        <ecNumber evidence="7">4.2.2.29</ecNumber>
    </recommendedName>
    <alternativeName>
        <fullName evidence="7">Peptidoglycan lytic transglycosylase</fullName>
    </alternativeName>
    <alternativeName>
        <fullName evidence="7">Peptidoglycan polymerization terminase</fullName>
    </alternativeName>
</protein>
<dbReference type="PANTHER" id="PTHR30518">
    <property type="entry name" value="ENDOLYTIC MUREIN TRANSGLYCOSYLASE"/>
    <property type="match status" value="1"/>
</dbReference>
<dbReference type="Pfam" id="PF02618">
    <property type="entry name" value="YceG"/>
    <property type="match status" value="1"/>
</dbReference>
<keyword evidence="6 7" id="KW-0961">Cell wall biogenesis/degradation</keyword>
<keyword evidence="9" id="KW-1185">Reference proteome</keyword>
<comment type="catalytic activity">
    <reaction evidence="7">
        <text>a peptidoglycan chain = a peptidoglycan chain with N-acetyl-1,6-anhydromuramyl-[peptide] at the reducing end + a peptidoglycan chain with N-acetylglucosamine at the non-reducing end.</text>
        <dbReference type="EC" id="4.2.2.29"/>
    </reaction>
</comment>
<evidence type="ECO:0000256" key="2">
    <source>
        <dbReference type="ARBA" id="ARBA00022692"/>
    </source>
</evidence>
<dbReference type="InterPro" id="IPR003770">
    <property type="entry name" value="MLTG-like"/>
</dbReference>
<gene>
    <name evidence="7 8" type="primary">mltG</name>
    <name evidence="8" type="ORF">H8S08_03095</name>
</gene>
<keyword evidence="3 7" id="KW-1133">Transmembrane helix</keyword>